<comment type="similarity">
    <text evidence="1 5">Belongs to the iron/ascorbate-dependent oxidoreductase family.</text>
</comment>
<dbReference type="InterPro" id="IPR027443">
    <property type="entry name" value="IPNS-like_sf"/>
</dbReference>
<keyword evidence="3 5" id="KW-0560">Oxidoreductase</keyword>
<evidence type="ECO:0000256" key="2">
    <source>
        <dbReference type="ARBA" id="ARBA00022723"/>
    </source>
</evidence>
<evidence type="ECO:0000256" key="5">
    <source>
        <dbReference type="RuleBase" id="RU003682"/>
    </source>
</evidence>
<evidence type="ECO:0000259" key="6">
    <source>
        <dbReference type="PROSITE" id="PS51471"/>
    </source>
</evidence>
<sequence length="353" mass="39565">MADDEQQWKIPPNVQELAAAGRDELPSRYVVCDHDRPTSAVASDDPIPVVDLSRLSSGAADEAAKLRSALQNWGLFLAVGHGIEPALLGEMMAVTTNFFNLPLEEKQKYTNLVGGKKEHQLQGYGGDMILSESQVLDWSDRFYLIVEPEPRRLYDLWPTQPPSFRDILHRYSTRCRELAEGVLREVAKVVGLREEGCLVDMLDENAVTYVRLNLYPRCPRPEEVLGFRPHSDASVLTVVLNKAAGLQVLRDGEWYDVPVVPGALVVNLGDTVEVVSNGLLKSPVHKVVANSESKRVSVAAFYTADPEREVEPAPELVSEEKPRRYGKMKNSDYIRKLHESLARRERAIDRVKI</sequence>
<dbReference type="FunFam" id="2.60.120.330:FF:000079">
    <property type="entry name" value="Protein SRG1"/>
    <property type="match status" value="1"/>
</dbReference>
<dbReference type="PROSITE" id="PS51471">
    <property type="entry name" value="FE2OG_OXY"/>
    <property type="match status" value="1"/>
</dbReference>
<evidence type="ECO:0000256" key="4">
    <source>
        <dbReference type="ARBA" id="ARBA00023004"/>
    </source>
</evidence>
<keyword evidence="8" id="KW-1185">Reference proteome</keyword>
<dbReference type="InterPro" id="IPR044861">
    <property type="entry name" value="IPNS-like_FE2OG_OXY"/>
</dbReference>
<dbReference type="InterPro" id="IPR050295">
    <property type="entry name" value="Plant_2OG-oxidoreductases"/>
</dbReference>
<dbReference type="AlphaFoldDB" id="A0AAD8VAL5"/>
<dbReference type="PANTHER" id="PTHR47991">
    <property type="entry name" value="OXOGLUTARATE/IRON-DEPENDENT DIOXYGENASE"/>
    <property type="match status" value="1"/>
</dbReference>
<keyword evidence="4 5" id="KW-0408">Iron</keyword>
<evidence type="ECO:0000313" key="7">
    <source>
        <dbReference type="EMBL" id="KAK1599239.1"/>
    </source>
</evidence>
<evidence type="ECO:0000256" key="3">
    <source>
        <dbReference type="ARBA" id="ARBA00023002"/>
    </source>
</evidence>
<gene>
    <name evidence="7" type="ORF">QYE76_026990</name>
</gene>
<dbReference type="EMBL" id="JAUUTY010000591">
    <property type="protein sequence ID" value="KAK1599239.1"/>
    <property type="molecule type" value="Genomic_DNA"/>
</dbReference>
<evidence type="ECO:0000256" key="1">
    <source>
        <dbReference type="ARBA" id="ARBA00008056"/>
    </source>
</evidence>
<dbReference type="Pfam" id="PF03171">
    <property type="entry name" value="2OG-FeII_Oxy"/>
    <property type="match status" value="1"/>
</dbReference>
<keyword evidence="2 5" id="KW-0479">Metal-binding</keyword>
<evidence type="ECO:0000313" key="8">
    <source>
        <dbReference type="Proteomes" id="UP001231189"/>
    </source>
</evidence>
<dbReference type="GO" id="GO:0016491">
    <property type="term" value="F:oxidoreductase activity"/>
    <property type="evidence" value="ECO:0007669"/>
    <property type="project" value="UniProtKB-KW"/>
</dbReference>
<dbReference type="Pfam" id="PF14226">
    <property type="entry name" value="DIOX_N"/>
    <property type="match status" value="1"/>
</dbReference>
<proteinExistence type="inferred from homology"/>
<protein>
    <recommendedName>
        <fullName evidence="6">Fe2OG dioxygenase domain-containing protein</fullName>
    </recommendedName>
</protein>
<dbReference type="Gene3D" id="2.60.120.330">
    <property type="entry name" value="B-lactam Antibiotic, Isopenicillin N Synthase, Chain"/>
    <property type="match status" value="1"/>
</dbReference>
<name>A0AAD8VAL5_LOLMU</name>
<dbReference type="GO" id="GO:0046872">
    <property type="term" value="F:metal ion binding"/>
    <property type="evidence" value="ECO:0007669"/>
    <property type="project" value="UniProtKB-KW"/>
</dbReference>
<comment type="caution">
    <text evidence="7">The sequence shown here is derived from an EMBL/GenBank/DDBJ whole genome shotgun (WGS) entry which is preliminary data.</text>
</comment>
<feature type="domain" description="Fe2OG dioxygenase" evidence="6">
    <location>
        <begin position="206"/>
        <end position="304"/>
    </location>
</feature>
<dbReference type="InterPro" id="IPR026992">
    <property type="entry name" value="DIOX_N"/>
</dbReference>
<dbReference type="InterPro" id="IPR005123">
    <property type="entry name" value="Oxoglu/Fe-dep_dioxygenase_dom"/>
</dbReference>
<dbReference type="SUPFAM" id="SSF51197">
    <property type="entry name" value="Clavaminate synthase-like"/>
    <property type="match status" value="1"/>
</dbReference>
<reference evidence="7" key="1">
    <citation type="submission" date="2023-07" db="EMBL/GenBank/DDBJ databases">
        <title>A chromosome-level genome assembly of Lolium multiflorum.</title>
        <authorList>
            <person name="Chen Y."/>
            <person name="Copetti D."/>
            <person name="Kolliker R."/>
            <person name="Studer B."/>
        </authorList>
    </citation>
    <scope>NUCLEOTIDE SEQUENCE</scope>
    <source>
        <strain evidence="7">02402/16</strain>
        <tissue evidence="7">Leaf</tissue>
    </source>
</reference>
<organism evidence="7 8">
    <name type="scientific">Lolium multiflorum</name>
    <name type="common">Italian ryegrass</name>
    <name type="synonym">Lolium perenne subsp. multiflorum</name>
    <dbReference type="NCBI Taxonomy" id="4521"/>
    <lineage>
        <taxon>Eukaryota</taxon>
        <taxon>Viridiplantae</taxon>
        <taxon>Streptophyta</taxon>
        <taxon>Embryophyta</taxon>
        <taxon>Tracheophyta</taxon>
        <taxon>Spermatophyta</taxon>
        <taxon>Magnoliopsida</taxon>
        <taxon>Liliopsida</taxon>
        <taxon>Poales</taxon>
        <taxon>Poaceae</taxon>
        <taxon>BOP clade</taxon>
        <taxon>Pooideae</taxon>
        <taxon>Poodae</taxon>
        <taxon>Poeae</taxon>
        <taxon>Poeae Chloroplast Group 2 (Poeae type)</taxon>
        <taxon>Loliodinae</taxon>
        <taxon>Loliinae</taxon>
        <taxon>Lolium</taxon>
    </lineage>
</organism>
<accession>A0AAD8VAL5</accession>
<dbReference type="Proteomes" id="UP001231189">
    <property type="component" value="Unassembled WGS sequence"/>
</dbReference>